<accession>A0ABV9NZW8</accession>
<name>A0ABV9NZW8_9BACI</name>
<dbReference type="SUPFAM" id="SSF56059">
    <property type="entry name" value="Glutathione synthetase ATP-binding domain-like"/>
    <property type="match status" value="1"/>
</dbReference>
<dbReference type="SUPFAM" id="SSF52440">
    <property type="entry name" value="PreATP-grasp domain"/>
    <property type="match status" value="1"/>
</dbReference>
<dbReference type="Proteomes" id="UP001595896">
    <property type="component" value="Unassembled WGS sequence"/>
</dbReference>
<feature type="domain" description="ATP-grasp" evidence="5">
    <location>
        <begin position="108"/>
        <end position="303"/>
    </location>
</feature>
<evidence type="ECO:0000256" key="4">
    <source>
        <dbReference type="PROSITE-ProRule" id="PRU00409"/>
    </source>
</evidence>
<dbReference type="InterPro" id="IPR011761">
    <property type="entry name" value="ATP-grasp"/>
</dbReference>
<dbReference type="Gene3D" id="3.30.470.20">
    <property type="entry name" value="ATP-grasp fold, B domain"/>
    <property type="match status" value="1"/>
</dbReference>
<protein>
    <submittedName>
        <fullName evidence="6">Acetyl-CoA carboxylase biotin carboxylase subunit family protein</fullName>
    </submittedName>
</protein>
<evidence type="ECO:0000259" key="5">
    <source>
        <dbReference type="PROSITE" id="PS50975"/>
    </source>
</evidence>
<proteinExistence type="predicted"/>
<dbReference type="PANTHER" id="PTHR43585">
    <property type="entry name" value="FUMIPYRROLE BIOSYNTHESIS PROTEIN C"/>
    <property type="match status" value="1"/>
</dbReference>
<keyword evidence="2 4" id="KW-0547">Nucleotide-binding</keyword>
<gene>
    <name evidence="6" type="ORF">ACFO4L_14820</name>
</gene>
<keyword evidence="1" id="KW-0436">Ligase</keyword>
<evidence type="ECO:0000313" key="7">
    <source>
        <dbReference type="Proteomes" id="UP001595896"/>
    </source>
</evidence>
<dbReference type="PROSITE" id="PS50975">
    <property type="entry name" value="ATP_GRASP"/>
    <property type="match status" value="1"/>
</dbReference>
<sequence length="409" mass="46010">MMPKIMILGANTLQVPLIQQAAKSGYDTIVVSPQKDEPGFKYANYSIFVDVRDKETILKYAVQHQIVGIITDQTDIPVRTVAYVSEKMGLSGIGYENACLFTDKYLMREKCKELGIKTLQYRNVNNISDAIEFFECINSDVILKPIDNQGSKGVFKISTKLELIDKFNESIQYSNSNSILIEQFVSGREFVVEGIAYNNNFKNLICGDTHYFNIPDVFSATTRIFPSKADHQLIRRVEKLNSEIIKGFGLKQGISHSEFIMDGNDNIYLIETAARGGGVFISSDLISLSTNLNTEEFLISISTGNQKAFPSVKIENIASCYIAFYLPVGHIASLEGVKDIDRMTFTHRHNLNDLYIGKKINQNIDKTSRSFIIVSGETHEDLERHVKTIQQTLKIEVQTNSGIEGPIWN</sequence>
<dbReference type="PANTHER" id="PTHR43585:SF2">
    <property type="entry name" value="ATP-GRASP ENZYME FSQD"/>
    <property type="match status" value="1"/>
</dbReference>
<dbReference type="EMBL" id="JBHSGK010000019">
    <property type="protein sequence ID" value="MFC4737851.1"/>
    <property type="molecule type" value="Genomic_DNA"/>
</dbReference>
<keyword evidence="7" id="KW-1185">Reference proteome</keyword>
<dbReference type="Pfam" id="PF13535">
    <property type="entry name" value="ATP-grasp_4"/>
    <property type="match status" value="1"/>
</dbReference>
<reference evidence="7" key="1">
    <citation type="journal article" date="2019" name="Int. J. Syst. Evol. Microbiol.">
        <title>The Global Catalogue of Microorganisms (GCM) 10K type strain sequencing project: providing services to taxonomists for standard genome sequencing and annotation.</title>
        <authorList>
            <consortium name="The Broad Institute Genomics Platform"/>
            <consortium name="The Broad Institute Genome Sequencing Center for Infectious Disease"/>
            <person name="Wu L."/>
            <person name="Ma J."/>
        </authorList>
    </citation>
    <scope>NUCLEOTIDE SEQUENCE [LARGE SCALE GENOMIC DNA]</scope>
    <source>
        <strain evidence="7">JCM 12165</strain>
    </source>
</reference>
<dbReference type="InterPro" id="IPR052032">
    <property type="entry name" value="ATP-dep_AA_Ligase"/>
</dbReference>
<dbReference type="InterPro" id="IPR016185">
    <property type="entry name" value="PreATP-grasp_dom_sf"/>
</dbReference>
<comment type="caution">
    <text evidence="6">The sequence shown here is derived from an EMBL/GenBank/DDBJ whole genome shotgun (WGS) entry which is preliminary data.</text>
</comment>
<evidence type="ECO:0000313" key="6">
    <source>
        <dbReference type="EMBL" id="MFC4737851.1"/>
    </source>
</evidence>
<evidence type="ECO:0000256" key="3">
    <source>
        <dbReference type="ARBA" id="ARBA00022840"/>
    </source>
</evidence>
<dbReference type="Gene3D" id="3.40.50.20">
    <property type="match status" value="1"/>
</dbReference>
<keyword evidence="3 4" id="KW-0067">ATP-binding</keyword>
<evidence type="ECO:0000256" key="2">
    <source>
        <dbReference type="ARBA" id="ARBA00022741"/>
    </source>
</evidence>
<organism evidence="6 7">
    <name type="scientific">Bacillus daqingensis</name>
    <dbReference type="NCBI Taxonomy" id="872396"/>
    <lineage>
        <taxon>Bacteria</taxon>
        <taxon>Bacillati</taxon>
        <taxon>Bacillota</taxon>
        <taxon>Bacilli</taxon>
        <taxon>Bacillales</taxon>
        <taxon>Bacillaceae</taxon>
        <taxon>Bacillus</taxon>
    </lineage>
</organism>
<evidence type="ECO:0000256" key="1">
    <source>
        <dbReference type="ARBA" id="ARBA00022598"/>
    </source>
</evidence>